<dbReference type="AlphaFoldDB" id="A0A368P5W0"/>
<keyword evidence="3" id="KW-1185">Reference proteome</keyword>
<name>A0A368P5W0_9FLAO</name>
<dbReference type="OrthoDB" id="1159446at2"/>
<dbReference type="PROSITE" id="PS51257">
    <property type="entry name" value="PROKAR_LIPOPROTEIN"/>
    <property type="match status" value="1"/>
</dbReference>
<feature type="region of interest" description="Disordered" evidence="1">
    <location>
        <begin position="145"/>
        <end position="205"/>
    </location>
</feature>
<evidence type="ECO:0008006" key="4">
    <source>
        <dbReference type="Google" id="ProtNLM"/>
    </source>
</evidence>
<evidence type="ECO:0000313" key="3">
    <source>
        <dbReference type="Proteomes" id="UP000252249"/>
    </source>
</evidence>
<sequence>MKRLLYIFLSVSLFSSCDDGDIITEELDFGDTFNACGELVFYKTKESPAESLSLKITSSSLTLEDLLALDANGNLVTTEETFTINGTTNQFNYRRYNTTPTNFFCNDVPSSDIIITNDDESTSGTAKVNIFLLEDDNDGIPAELEDINGNGDLTDDDTDGDGIPNYLDEDDDGDNVLTRLELDTENLDGDDNPFTNPLDTDGDGIPNYLDNDDDGDGVLTINEENASQDQDPSNDFTNPAIPDYLNPLVNTTVPATAYRDHTIKQFFKVTLELFSLTLSTITYDYLDFGTLEDASLNKTRVEEIPFP</sequence>
<accession>A0A368P5W0</accession>
<evidence type="ECO:0000256" key="1">
    <source>
        <dbReference type="SAM" id="MobiDB-lite"/>
    </source>
</evidence>
<dbReference type="RefSeq" id="WP_113966098.1">
    <property type="nucleotide sequence ID" value="NZ_JAWVXR010000002.1"/>
</dbReference>
<dbReference type="Proteomes" id="UP000252249">
    <property type="component" value="Unassembled WGS sequence"/>
</dbReference>
<proteinExistence type="predicted"/>
<comment type="caution">
    <text evidence="2">The sequence shown here is derived from an EMBL/GenBank/DDBJ whole genome shotgun (WGS) entry which is preliminary data.</text>
</comment>
<organism evidence="2 3">
    <name type="scientific">Oceanihabitans sediminis</name>
    <dbReference type="NCBI Taxonomy" id="1812012"/>
    <lineage>
        <taxon>Bacteria</taxon>
        <taxon>Pseudomonadati</taxon>
        <taxon>Bacteroidota</taxon>
        <taxon>Flavobacteriia</taxon>
        <taxon>Flavobacteriales</taxon>
        <taxon>Flavobacteriaceae</taxon>
        <taxon>Oceanihabitans</taxon>
    </lineage>
</organism>
<reference evidence="2 3" key="1">
    <citation type="submission" date="2018-07" db="EMBL/GenBank/DDBJ databases">
        <title>Oceanihabitans testaceum sp. nov., isolated from marine sediment.</title>
        <authorList>
            <person name="Li C.-M."/>
        </authorList>
    </citation>
    <scope>NUCLEOTIDE SEQUENCE [LARGE SCALE GENOMIC DNA]</scope>
    <source>
        <strain evidence="2 3">S9-10</strain>
    </source>
</reference>
<gene>
    <name evidence="2" type="ORF">DU428_06625</name>
</gene>
<dbReference type="EMBL" id="QPIG01000002">
    <property type="protein sequence ID" value="RCU57464.1"/>
    <property type="molecule type" value="Genomic_DNA"/>
</dbReference>
<protein>
    <recommendedName>
        <fullName evidence="4">Calcium-binding protein</fullName>
    </recommendedName>
</protein>
<evidence type="ECO:0000313" key="2">
    <source>
        <dbReference type="EMBL" id="RCU57464.1"/>
    </source>
</evidence>